<dbReference type="InterPro" id="IPR036282">
    <property type="entry name" value="Glutathione-S-Trfase_C_sf"/>
</dbReference>
<reference evidence="2" key="1">
    <citation type="submission" date="2022-06" db="EMBL/GenBank/DDBJ databases">
        <title>Draft genome sequences of Leminorella grimontii str. JCM5902.</title>
        <authorList>
            <person name="Wakabayashi Y."/>
            <person name="Kojima K."/>
        </authorList>
    </citation>
    <scope>NUCLEOTIDE SEQUENCE</scope>
    <source>
        <strain evidence="2">JCM 5902</strain>
    </source>
</reference>
<protein>
    <submittedName>
        <fullName evidence="2">Glutathione S-transferase</fullName>
    </submittedName>
</protein>
<sequence length="206" mass="23422">MLIYAYPFSRSTRALWTAEELGLSYETQFIDVKNKSRIAPGHGSPHPLTKVPALIDDDVRLFESVAICKYLAENYGDGRLYPAEKRRRAEVDMWLSYAVTDLEQPLWTMLKHGMLLPEAQRVPAIAPVARREFELAYQALPNTPSPTGESFTLADIFISHVLSWAKGLGITLSEPHEEYVSRCQNRPAFLKARQREAEGVEQLKHH</sequence>
<dbReference type="Gene3D" id="3.40.30.10">
    <property type="entry name" value="Glutaredoxin"/>
    <property type="match status" value="1"/>
</dbReference>
<dbReference type="SUPFAM" id="SSF52833">
    <property type="entry name" value="Thioredoxin-like"/>
    <property type="match status" value="1"/>
</dbReference>
<proteinExistence type="predicted"/>
<feature type="domain" description="GST N-terminal" evidence="1">
    <location>
        <begin position="1"/>
        <end position="79"/>
    </location>
</feature>
<dbReference type="InterPro" id="IPR040079">
    <property type="entry name" value="Glutathione_S-Trfase"/>
</dbReference>
<dbReference type="PANTHER" id="PTHR44051:SF8">
    <property type="entry name" value="GLUTATHIONE S-TRANSFERASE GSTA"/>
    <property type="match status" value="1"/>
</dbReference>
<dbReference type="Proteomes" id="UP001058124">
    <property type="component" value="Unassembled WGS sequence"/>
</dbReference>
<dbReference type="Pfam" id="PF02798">
    <property type="entry name" value="GST_N"/>
    <property type="match status" value="1"/>
</dbReference>
<dbReference type="PROSITE" id="PS50404">
    <property type="entry name" value="GST_NTER"/>
    <property type="match status" value="1"/>
</dbReference>
<evidence type="ECO:0000313" key="3">
    <source>
        <dbReference type="Proteomes" id="UP001058124"/>
    </source>
</evidence>
<dbReference type="Gene3D" id="1.20.1050.10">
    <property type="match status" value="1"/>
</dbReference>
<dbReference type="InterPro" id="IPR004045">
    <property type="entry name" value="Glutathione_S-Trfase_N"/>
</dbReference>
<dbReference type="InterPro" id="IPR036249">
    <property type="entry name" value="Thioredoxin-like_sf"/>
</dbReference>
<comment type="caution">
    <text evidence="2">The sequence shown here is derived from an EMBL/GenBank/DDBJ whole genome shotgun (WGS) entry which is preliminary data.</text>
</comment>
<evidence type="ECO:0000313" key="2">
    <source>
        <dbReference type="EMBL" id="GKX55783.1"/>
    </source>
</evidence>
<gene>
    <name evidence="2" type="ORF">SOASR030_18950</name>
</gene>
<evidence type="ECO:0000259" key="1">
    <source>
        <dbReference type="PROSITE" id="PS50404"/>
    </source>
</evidence>
<dbReference type="SFLD" id="SFLDG01150">
    <property type="entry name" value="Main.1:_Beta-like"/>
    <property type="match status" value="1"/>
</dbReference>
<dbReference type="SFLD" id="SFLDG00358">
    <property type="entry name" value="Main_(cytGST)"/>
    <property type="match status" value="1"/>
</dbReference>
<organism evidence="2 3">
    <name type="scientific">Leminorella grimontii</name>
    <dbReference type="NCBI Taxonomy" id="82981"/>
    <lineage>
        <taxon>Bacteria</taxon>
        <taxon>Pseudomonadati</taxon>
        <taxon>Pseudomonadota</taxon>
        <taxon>Gammaproteobacteria</taxon>
        <taxon>Enterobacterales</taxon>
        <taxon>Budviciaceae</taxon>
        <taxon>Leminorella</taxon>
    </lineage>
</organism>
<dbReference type="SFLD" id="SFLDS00019">
    <property type="entry name" value="Glutathione_Transferase_(cytos"/>
    <property type="match status" value="1"/>
</dbReference>
<dbReference type="CDD" id="cd03046">
    <property type="entry name" value="GST_N_GTT1_like"/>
    <property type="match status" value="1"/>
</dbReference>
<accession>A0AAV5N110</accession>
<keyword evidence="3" id="KW-1185">Reference proteome</keyword>
<dbReference type="EMBL" id="BRLH01000003">
    <property type="protein sequence ID" value="GKX55783.1"/>
    <property type="molecule type" value="Genomic_DNA"/>
</dbReference>
<dbReference type="RefSeq" id="WP_027273737.1">
    <property type="nucleotide sequence ID" value="NZ_BRLH01000003.1"/>
</dbReference>
<dbReference type="SUPFAM" id="SSF47616">
    <property type="entry name" value="GST C-terminal domain-like"/>
    <property type="match status" value="1"/>
</dbReference>
<dbReference type="PANTHER" id="PTHR44051">
    <property type="entry name" value="GLUTATHIONE S-TRANSFERASE-RELATED"/>
    <property type="match status" value="1"/>
</dbReference>
<dbReference type="AlphaFoldDB" id="A0AAV5N110"/>
<name>A0AAV5N110_9GAMM</name>